<protein>
    <recommendedName>
        <fullName evidence="2">AB hydrolase-1 domain-containing protein</fullName>
    </recommendedName>
</protein>
<keyword evidence="4" id="KW-1185">Reference proteome</keyword>
<evidence type="ECO:0000256" key="1">
    <source>
        <dbReference type="SAM" id="SignalP"/>
    </source>
</evidence>
<gene>
    <name evidence="3" type="ORF">B7P33_11355</name>
</gene>
<dbReference type="Proteomes" id="UP000219559">
    <property type="component" value="Unassembled WGS sequence"/>
</dbReference>
<name>A0A2A4G5D2_9FLAO</name>
<evidence type="ECO:0000313" key="3">
    <source>
        <dbReference type="EMBL" id="PCE63857.1"/>
    </source>
</evidence>
<dbReference type="EMBL" id="NBWU01000004">
    <property type="protein sequence ID" value="PCE63857.1"/>
    <property type="molecule type" value="Genomic_DNA"/>
</dbReference>
<dbReference type="Pfam" id="PF12697">
    <property type="entry name" value="Abhydrolase_6"/>
    <property type="match status" value="1"/>
</dbReference>
<feature type="domain" description="AB hydrolase-1" evidence="2">
    <location>
        <begin position="40"/>
        <end position="275"/>
    </location>
</feature>
<accession>A0A2A4G5D2</accession>
<feature type="chain" id="PRO_5013399766" description="AB hydrolase-1 domain-containing protein" evidence="1">
    <location>
        <begin position="22"/>
        <end position="285"/>
    </location>
</feature>
<comment type="caution">
    <text evidence="3">The sequence shown here is derived from an EMBL/GenBank/DDBJ whole genome shotgun (WGS) entry which is preliminary data.</text>
</comment>
<dbReference type="PRINTS" id="PR00111">
    <property type="entry name" value="ABHYDROLASE"/>
</dbReference>
<dbReference type="Gene3D" id="3.40.50.1820">
    <property type="entry name" value="alpha/beta hydrolase"/>
    <property type="match status" value="1"/>
</dbReference>
<dbReference type="InterPro" id="IPR029058">
    <property type="entry name" value="AB_hydrolase_fold"/>
</dbReference>
<dbReference type="InterPro" id="IPR050266">
    <property type="entry name" value="AB_hydrolase_sf"/>
</dbReference>
<dbReference type="InterPro" id="IPR000073">
    <property type="entry name" value="AB_hydrolase_1"/>
</dbReference>
<evidence type="ECO:0000259" key="2">
    <source>
        <dbReference type="Pfam" id="PF12697"/>
    </source>
</evidence>
<dbReference type="AlphaFoldDB" id="A0A2A4G5D2"/>
<sequence>MKIARLFILGLLISLPISSFGTSTSTPSFQVEISGNGKPVLYLPGFTVPGSIWQETIDQLQLNRKSYRFTYAGFNGSAPIPMPWYDTVKKDLIQYIETEKLTDIILIGHSMGGNLALDIATALPERIEKMVIVDSLPCMRAVMMPNVAAENLFYESPYNQQLLNMEATSFEKYAQGMAGNMVNALDKKEVLTQWILKADRKTFVYGYTDLLKLDQREQLNKINTPTLVLAASFPSADRSKKVMKEQFQGLPIKQIAIAANSRHFIMYDQPQWYLEQISLFLTDGR</sequence>
<dbReference type="OrthoDB" id="7172093at2"/>
<organism evidence="3 4">
    <name type="scientific">Sediminicola luteus</name>
    <dbReference type="NCBI Taxonomy" id="319238"/>
    <lineage>
        <taxon>Bacteria</taxon>
        <taxon>Pseudomonadati</taxon>
        <taxon>Bacteroidota</taxon>
        <taxon>Flavobacteriia</taxon>
        <taxon>Flavobacteriales</taxon>
        <taxon>Flavobacteriaceae</taxon>
        <taxon>Sediminicola</taxon>
    </lineage>
</organism>
<dbReference type="RefSeq" id="WP_097442573.1">
    <property type="nucleotide sequence ID" value="NZ_NBWU01000004.1"/>
</dbReference>
<feature type="signal peptide" evidence="1">
    <location>
        <begin position="1"/>
        <end position="21"/>
    </location>
</feature>
<dbReference type="PANTHER" id="PTHR43798">
    <property type="entry name" value="MONOACYLGLYCEROL LIPASE"/>
    <property type="match status" value="1"/>
</dbReference>
<proteinExistence type="predicted"/>
<keyword evidence="1" id="KW-0732">Signal</keyword>
<evidence type="ECO:0000313" key="4">
    <source>
        <dbReference type="Proteomes" id="UP000219559"/>
    </source>
</evidence>
<dbReference type="SUPFAM" id="SSF53474">
    <property type="entry name" value="alpha/beta-Hydrolases"/>
    <property type="match status" value="1"/>
</dbReference>
<reference evidence="3 4" key="1">
    <citation type="submission" date="2017-04" db="EMBL/GenBank/DDBJ databases">
        <title>A new member of the family Flavobacteriaceae isolated from ascidians.</title>
        <authorList>
            <person name="Chen L."/>
        </authorList>
    </citation>
    <scope>NUCLEOTIDE SEQUENCE [LARGE SCALE GENOMIC DNA]</scope>
    <source>
        <strain evidence="3 4">HQA918</strain>
    </source>
</reference>